<comment type="caution">
    <text evidence="2">The sequence shown here is derived from an EMBL/GenBank/DDBJ whole genome shotgun (WGS) entry which is preliminary data.</text>
</comment>
<dbReference type="OrthoDB" id="2445951at2759"/>
<accession>A0A397V943</accession>
<dbReference type="AlphaFoldDB" id="A0A397V943"/>
<keyword evidence="3" id="KW-1185">Reference proteome</keyword>
<dbReference type="EMBL" id="QKWP01000721">
    <property type="protein sequence ID" value="RIB15806.1"/>
    <property type="molecule type" value="Genomic_DNA"/>
</dbReference>
<evidence type="ECO:0000313" key="2">
    <source>
        <dbReference type="EMBL" id="RIB15806.1"/>
    </source>
</evidence>
<sequence length="156" mass="17155">MVMVEDENDLQEVLSAVLPLEEGVGYGLEELPLQGLKSTLDRLPVETLRLLCSGNGLSEAGCKKGLIERLVGRVVSKTKGKDRAKRSSQSSGTWFRESDASLAGMSLDSIFQRRTDLVEEVEIHKSGPHLMCIIALERSLEKSMQVTLEKVVGEIK</sequence>
<organism evidence="2 3">
    <name type="scientific">Gigaspora rosea</name>
    <dbReference type="NCBI Taxonomy" id="44941"/>
    <lineage>
        <taxon>Eukaryota</taxon>
        <taxon>Fungi</taxon>
        <taxon>Fungi incertae sedis</taxon>
        <taxon>Mucoromycota</taxon>
        <taxon>Glomeromycotina</taxon>
        <taxon>Glomeromycetes</taxon>
        <taxon>Diversisporales</taxon>
        <taxon>Gigasporaceae</taxon>
        <taxon>Gigaspora</taxon>
    </lineage>
</organism>
<evidence type="ECO:0000259" key="1">
    <source>
        <dbReference type="PROSITE" id="PS50800"/>
    </source>
</evidence>
<evidence type="ECO:0000313" key="3">
    <source>
        <dbReference type="Proteomes" id="UP000266673"/>
    </source>
</evidence>
<feature type="domain" description="SAP" evidence="1">
    <location>
        <begin position="40"/>
        <end position="74"/>
    </location>
</feature>
<dbReference type="PROSITE" id="PS50800">
    <property type="entry name" value="SAP"/>
    <property type="match status" value="1"/>
</dbReference>
<dbReference type="Proteomes" id="UP000266673">
    <property type="component" value="Unassembled WGS sequence"/>
</dbReference>
<gene>
    <name evidence="2" type="ORF">C2G38_2191598</name>
</gene>
<name>A0A397V943_9GLOM</name>
<proteinExistence type="predicted"/>
<dbReference type="InterPro" id="IPR003034">
    <property type="entry name" value="SAP_dom"/>
</dbReference>
<reference evidence="2 3" key="1">
    <citation type="submission" date="2018-06" db="EMBL/GenBank/DDBJ databases">
        <title>Comparative genomics reveals the genomic features of Rhizophagus irregularis, R. cerebriforme, R. diaphanum and Gigaspora rosea, and their symbiotic lifestyle signature.</title>
        <authorList>
            <person name="Morin E."/>
            <person name="San Clemente H."/>
            <person name="Chen E.C.H."/>
            <person name="De La Providencia I."/>
            <person name="Hainaut M."/>
            <person name="Kuo A."/>
            <person name="Kohler A."/>
            <person name="Murat C."/>
            <person name="Tang N."/>
            <person name="Roy S."/>
            <person name="Loubradou J."/>
            <person name="Henrissat B."/>
            <person name="Grigoriev I.V."/>
            <person name="Corradi N."/>
            <person name="Roux C."/>
            <person name="Martin F.M."/>
        </authorList>
    </citation>
    <scope>NUCLEOTIDE SEQUENCE [LARGE SCALE GENOMIC DNA]</scope>
    <source>
        <strain evidence="2 3">DAOM 194757</strain>
    </source>
</reference>
<protein>
    <recommendedName>
        <fullName evidence="1">SAP domain-containing protein</fullName>
    </recommendedName>
</protein>